<feature type="transmembrane region" description="Helical" evidence="1">
    <location>
        <begin position="251"/>
        <end position="269"/>
    </location>
</feature>
<dbReference type="RefSeq" id="WP_067711258.1">
    <property type="nucleotide sequence ID" value="NZ_LPVJ01000003.1"/>
</dbReference>
<name>A0A101XTH7_9BACL</name>
<dbReference type="OrthoDB" id="2371904at2"/>
<feature type="transmembrane region" description="Helical" evidence="1">
    <location>
        <begin position="96"/>
        <end position="113"/>
    </location>
</feature>
<keyword evidence="1" id="KW-1133">Transmembrane helix</keyword>
<evidence type="ECO:0000313" key="3">
    <source>
        <dbReference type="Proteomes" id="UP000053557"/>
    </source>
</evidence>
<keyword evidence="3" id="KW-1185">Reference proteome</keyword>
<feature type="transmembrane region" description="Helical" evidence="1">
    <location>
        <begin position="6"/>
        <end position="24"/>
    </location>
</feature>
<feature type="transmembrane region" description="Helical" evidence="1">
    <location>
        <begin position="71"/>
        <end position="90"/>
    </location>
</feature>
<dbReference type="EMBL" id="LPVJ01000003">
    <property type="protein sequence ID" value="KUO97273.1"/>
    <property type="molecule type" value="Genomic_DNA"/>
</dbReference>
<dbReference type="AlphaFoldDB" id="A0A101XTH7"/>
<protein>
    <recommendedName>
        <fullName evidence="4">Type II secretion system protein GspF domain-containing protein</fullName>
    </recommendedName>
</protein>
<accession>A0A101XTH7</accession>
<dbReference type="Proteomes" id="UP000053557">
    <property type="component" value="Unassembled WGS sequence"/>
</dbReference>
<organism evidence="2 3">
    <name type="scientific">Ferroacidibacillus organovorans</name>
    <dbReference type="NCBI Taxonomy" id="1765683"/>
    <lineage>
        <taxon>Bacteria</taxon>
        <taxon>Bacillati</taxon>
        <taxon>Bacillota</taxon>
        <taxon>Bacilli</taxon>
        <taxon>Bacillales</taxon>
        <taxon>Alicyclobacillaceae</taxon>
        <taxon>Ferroacidibacillus</taxon>
    </lineage>
</organism>
<evidence type="ECO:0008006" key="4">
    <source>
        <dbReference type="Google" id="ProtNLM"/>
    </source>
</evidence>
<keyword evidence="1" id="KW-0812">Transmembrane</keyword>
<proteinExistence type="predicted"/>
<feature type="transmembrane region" description="Helical" evidence="1">
    <location>
        <begin position="275"/>
        <end position="295"/>
    </location>
</feature>
<comment type="caution">
    <text evidence="2">The sequence shown here is derived from an EMBL/GenBank/DDBJ whole genome shotgun (WGS) entry which is preliminary data.</text>
</comment>
<sequence>MDTLIATRLFGVLVTAAGMLTLLGRELRSVEWRSRFRDVMTETVPPRDRRTLVTRYLDHVLSVTRILDKAYTVRTIAVHVTLLFGCLFSLTLLLRYTLVLGIPLSLGLALLLYERHFARLARKRKEGMVHAFLRQGVERGVHVLVATGRLDDAFSRMADAVRDAPLQSRLRQLCDLVNTPQFATPEDAFVHWASDLGMEDIAHFALATREARRYNVPLDELWLDMAEIQGKELEYRRRIRAETAHQRTGGVWFYGMLAGAFLVAYPFAVPHMSDLTRFLFWTTLAVMTLGLYLVLSRSQVIDA</sequence>
<gene>
    <name evidence="2" type="ORF">ATW55_11830</name>
</gene>
<evidence type="ECO:0000313" key="2">
    <source>
        <dbReference type="EMBL" id="KUO97273.1"/>
    </source>
</evidence>
<keyword evidence="1" id="KW-0472">Membrane</keyword>
<reference evidence="2 3" key="1">
    <citation type="submission" date="2015-12" db="EMBL/GenBank/DDBJ databases">
        <title>Draft genome sequence of Acidibacillus ferrooxidans ITV001, isolated from a chalcopyrite acid mine drainage site in Brazil.</title>
        <authorList>
            <person name="Dall'Agnol H."/>
            <person name="Nancucheo I."/>
            <person name="Johnson B."/>
            <person name="Oliveira R."/>
            <person name="Leite L."/>
            <person name="Pylro V."/>
            <person name="Nunes G.L."/>
            <person name="Tzotzos G."/>
            <person name="Fernandes G.R."/>
            <person name="Dutra J."/>
            <person name="Orellana S.C."/>
            <person name="Oliveira G."/>
        </authorList>
    </citation>
    <scope>NUCLEOTIDE SEQUENCE [LARGE SCALE GENOMIC DNA]</scope>
    <source>
        <strain evidence="3">ITV01</strain>
    </source>
</reference>
<evidence type="ECO:0000256" key="1">
    <source>
        <dbReference type="SAM" id="Phobius"/>
    </source>
</evidence>